<dbReference type="GO" id="GO:0000902">
    <property type="term" value="P:cell morphogenesis"/>
    <property type="evidence" value="ECO:0007669"/>
    <property type="project" value="UniProtKB-ARBA"/>
</dbReference>
<dbReference type="GO" id="GO:0005886">
    <property type="term" value="C:plasma membrane"/>
    <property type="evidence" value="ECO:0007669"/>
    <property type="project" value="UniProtKB-ARBA"/>
</dbReference>
<name>A0AAV8UEX3_9RHOD</name>
<reference evidence="9 10" key="1">
    <citation type="journal article" date="2023" name="Nat. Commun.">
        <title>Origin of minicircular mitochondrial genomes in red algae.</title>
        <authorList>
            <person name="Lee Y."/>
            <person name="Cho C.H."/>
            <person name="Lee Y.M."/>
            <person name="Park S.I."/>
            <person name="Yang J.H."/>
            <person name="West J.A."/>
            <person name="Bhattacharya D."/>
            <person name="Yoon H.S."/>
        </authorList>
    </citation>
    <scope>NUCLEOTIDE SEQUENCE [LARGE SCALE GENOMIC DNA]</scope>
    <source>
        <strain evidence="9 10">CCMP1338</strain>
        <tissue evidence="9">Whole cell</tissue>
    </source>
</reference>
<evidence type="ECO:0000256" key="3">
    <source>
        <dbReference type="ARBA" id="ARBA00022737"/>
    </source>
</evidence>
<evidence type="ECO:0000256" key="7">
    <source>
        <dbReference type="SAM" id="SignalP"/>
    </source>
</evidence>
<dbReference type="FunFam" id="2.10.25.10:FF:000230">
    <property type="entry name" value="Delta-like protein"/>
    <property type="match status" value="1"/>
</dbReference>
<evidence type="ECO:0000256" key="5">
    <source>
        <dbReference type="ARBA" id="ARBA00023180"/>
    </source>
</evidence>
<feature type="signal peptide" evidence="7">
    <location>
        <begin position="1"/>
        <end position="21"/>
    </location>
</feature>
<dbReference type="PROSITE" id="PS50026">
    <property type="entry name" value="EGF_3"/>
    <property type="match status" value="1"/>
</dbReference>
<sequence>MKTMNVVIFLGLLGLLTCSGAIKLPKGGFEPEPMPPIPTPKPTPACNPRPCRNAGVCVNLANNKYKCNCKRGYYGTNCEMAYGYLTIMAAKQVGNLPDLDGYENQPLGSDLSGDYSDLQVKIVAKQYHGYKKEFKTPVLYNFLKGDINRSYYYGGGYWDSFEVTLYDYDGLYKAPQKIASSSFSLTAQGPNDASYWRAFYVFSGPGKYMQILYKFRWI</sequence>
<accession>A0AAV8UEX3</accession>
<dbReference type="GO" id="GO:0005509">
    <property type="term" value="F:calcium ion binding"/>
    <property type="evidence" value="ECO:0007669"/>
    <property type="project" value="InterPro"/>
</dbReference>
<evidence type="ECO:0000313" key="10">
    <source>
        <dbReference type="Proteomes" id="UP001157974"/>
    </source>
</evidence>
<proteinExistence type="predicted"/>
<feature type="disulfide bond" evidence="6">
    <location>
        <begin position="69"/>
        <end position="78"/>
    </location>
</feature>
<dbReference type="InterPro" id="IPR001881">
    <property type="entry name" value="EGF-like_Ca-bd_dom"/>
</dbReference>
<evidence type="ECO:0000256" key="1">
    <source>
        <dbReference type="ARBA" id="ARBA00022536"/>
    </source>
</evidence>
<feature type="chain" id="PRO_5043753982" description="EGF-like domain-containing protein" evidence="7">
    <location>
        <begin position="22"/>
        <end position="218"/>
    </location>
</feature>
<evidence type="ECO:0000259" key="8">
    <source>
        <dbReference type="PROSITE" id="PS50026"/>
    </source>
</evidence>
<dbReference type="EMBL" id="JAMWBK010000012">
    <property type="protein sequence ID" value="KAJ8901011.1"/>
    <property type="molecule type" value="Genomic_DNA"/>
</dbReference>
<gene>
    <name evidence="9" type="ORF">NDN08_004873</name>
</gene>
<keyword evidence="1 6" id="KW-0245">EGF-like domain</keyword>
<dbReference type="AlphaFoldDB" id="A0AAV8UEX3"/>
<comment type="caution">
    <text evidence="9">The sequence shown here is derived from an EMBL/GenBank/DDBJ whole genome shotgun (WGS) entry which is preliminary data.</text>
</comment>
<evidence type="ECO:0000313" key="9">
    <source>
        <dbReference type="EMBL" id="KAJ8901011.1"/>
    </source>
</evidence>
<evidence type="ECO:0000256" key="6">
    <source>
        <dbReference type="PROSITE-ProRule" id="PRU00076"/>
    </source>
</evidence>
<dbReference type="PROSITE" id="PS01186">
    <property type="entry name" value="EGF_2"/>
    <property type="match status" value="1"/>
</dbReference>
<evidence type="ECO:0000256" key="4">
    <source>
        <dbReference type="ARBA" id="ARBA00023157"/>
    </source>
</evidence>
<dbReference type="SUPFAM" id="SSF57196">
    <property type="entry name" value="EGF/Laminin"/>
    <property type="match status" value="1"/>
</dbReference>
<keyword evidence="2 7" id="KW-0732">Signal</keyword>
<keyword evidence="10" id="KW-1185">Reference proteome</keyword>
<dbReference type="SMART" id="SM00181">
    <property type="entry name" value="EGF"/>
    <property type="match status" value="1"/>
</dbReference>
<dbReference type="Proteomes" id="UP001157974">
    <property type="component" value="Unassembled WGS sequence"/>
</dbReference>
<keyword evidence="3" id="KW-0677">Repeat</keyword>
<dbReference type="SMART" id="SM00179">
    <property type="entry name" value="EGF_CA"/>
    <property type="match status" value="1"/>
</dbReference>
<dbReference type="Gene3D" id="2.10.25.10">
    <property type="entry name" value="Laminin"/>
    <property type="match status" value="1"/>
</dbReference>
<protein>
    <recommendedName>
        <fullName evidence="8">EGF-like domain-containing protein</fullName>
    </recommendedName>
</protein>
<dbReference type="Pfam" id="PF00008">
    <property type="entry name" value="EGF"/>
    <property type="match status" value="1"/>
</dbReference>
<dbReference type="InterPro" id="IPR000742">
    <property type="entry name" value="EGF"/>
</dbReference>
<evidence type="ECO:0000256" key="2">
    <source>
        <dbReference type="ARBA" id="ARBA00022729"/>
    </source>
</evidence>
<comment type="caution">
    <text evidence="6">Lacks conserved residue(s) required for the propagation of feature annotation.</text>
</comment>
<dbReference type="CDD" id="cd00054">
    <property type="entry name" value="EGF_CA"/>
    <property type="match status" value="1"/>
</dbReference>
<dbReference type="PROSITE" id="PS00022">
    <property type="entry name" value="EGF_1"/>
    <property type="match status" value="1"/>
</dbReference>
<feature type="domain" description="EGF-like" evidence="8">
    <location>
        <begin position="42"/>
        <end position="79"/>
    </location>
</feature>
<keyword evidence="5" id="KW-0325">Glycoprotein</keyword>
<organism evidence="9 10">
    <name type="scientific">Rhodosorus marinus</name>
    <dbReference type="NCBI Taxonomy" id="101924"/>
    <lineage>
        <taxon>Eukaryota</taxon>
        <taxon>Rhodophyta</taxon>
        <taxon>Stylonematophyceae</taxon>
        <taxon>Stylonematales</taxon>
        <taxon>Stylonemataceae</taxon>
        <taxon>Rhodosorus</taxon>
    </lineage>
</organism>
<keyword evidence="4 6" id="KW-1015">Disulfide bond</keyword>